<dbReference type="CDD" id="cd07377">
    <property type="entry name" value="WHTH_GntR"/>
    <property type="match status" value="1"/>
</dbReference>
<dbReference type="InterPro" id="IPR036390">
    <property type="entry name" value="WH_DNA-bd_sf"/>
</dbReference>
<dbReference type="PANTHER" id="PTHR38445:SF9">
    <property type="entry name" value="HTH-TYPE TRANSCRIPTIONAL REPRESSOR YTRA"/>
    <property type="match status" value="1"/>
</dbReference>
<keyword evidence="1" id="KW-0805">Transcription regulation</keyword>
<dbReference type="SUPFAM" id="SSF46785">
    <property type="entry name" value="Winged helix' DNA-binding domain"/>
    <property type="match status" value="1"/>
</dbReference>
<dbReference type="PANTHER" id="PTHR38445">
    <property type="entry name" value="HTH-TYPE TRANSCRIPTIONAL REPRESSOR YTRA"/>
    <property type="match status" value="1"/>
</dbReference>
<evidence type="ECO:0000313" key="5">
    <source>
        <dbReference type="EMBL" id="QUL98490.1"/>
    </source>
</evidence>
<protein>
    <submittedName>
        <fullName evidence="5">GntR family transcriptional regulator</fullName>
    </submittedName>
</protein>
<reference evidence="5" key="2">
    <citation type="journal article" date="2023" name="Biology">
        <title>Prokaryotic Life Associated with Coal-Fire Gas Vents Revealed by Metagenomics.</title>
        <authorList>
            <person name="Kadnikov V.V."/>
            <person name="Mardanov A.V."/>
            <person name="Beletsky A.V."/>
            <person name="Karnachuk O.V."/>
            <person name="Ravin N.V."/>
        </authorList>
    </citation>
    <scope>NUCLEOTIDE SEQUENCE</scope>
    <source>
        <strain evidence="5">Bu02</strain>
    </source>
</reference>
<feature type="domain" description="HTH gntR-type" evidence="4">
    <location>
        <begin position="15"/>
        <end position="83"/>
    </location>
</feature>
<dbReference type="PRINTS" id="PR00035">
    <property type="entry name" value="HTHGNTR"/>
</dbReference>
<proteinExistence type="predicted"/>
<dbReference type="Gene3D" id="1.10.10.10">
    <property type="entry name" value="Winged helix-like DNA-binding domain superfamily/Winged helix DNA-binding domain"/>
    <property type="match status" value="1"/>
</dbReference>
<accession>A0AAT9LF96</accession>
<evidence type="ECO:0000256" key="1">
    <source>
        <dbReference type="ARBA" id="ARBA00023015"/>
    </source>
</evidence>
<dbReference type="AlphaFoldDB" id="A0AAT9LF96"/>
<keyword evidence="2" id="KW-0238">DNA-binding</keyword>
<dbReference type="EMBL" id="CP062796">
    <property type="protein sequence ID" value="QUL98490.1"/>
    <property type="molecule type" value="Genomic_DNA"/>
</dbReference>
<gene>
    <name evidence="5" type="ORF">IMF26_10880</name>
</gene>
<sequence>MEKDLPFELERKGGLPIYLQVKRKINYLISSGYWKKGQRLPTERELAARLGVSRNTISLAYRQLEAEGLITSRQGRGTFVAEADDMLRLENKRERLCRIIDVALEDALSIGVTLDEFLTVASQRVEERRQMLSEVRIAFIECNKEQLDYFAKELELGTGVRVLPVLIDDLRNSKGSHEVVDKADLIVTTFFHLDEVRALFPDRGEDILGIALDPVMESIVKIARLPQGTKVLLVCISEAFAERVQKSIELAGITELDIEVSTERDLPSIQKRLQGKQAVIVSPGRLKEVASLVKRGTQIIEFIYKPDAGSVNLLRSSVLEHKKRNLRQEAIKSGPQVAVGDQG</sequence>
<name>A0AAT9LF96_9FIRM</name>
<dbReference type="Pfam" id="PF00392">
    <property type="entry name" value="GntR"/>
    <property type="match status" value="1"/>
</dbReference>
<evidence type="ECO:0000259" key="4">
    <source>
        <dbReference type="PROSITE" id="PS50949"/>
    </source>
</evidence>
<dbReference type="KEGG" id="fcz:IMF26_10880"/>
<keyword evidence="3" id="KW-0804">Transcription</keyword>
<organism evidence="5">
    <name type="scientific">Candidatus Fermentithermobacillus carboniphilus</name>
    <dbReference type="NCBI Taxonomy" id="3085328"/>
    <lineage>
        <taxon>Bacteria</taxon>
        <taxon>Bacillati</taxon>
        <taxon>Bacillota</taxon>
        <taxon>Candidatus Fermentithermobacillia</taxon>
        <taxon>Candidatus Fermentithermobacillales</taxon>
        <taxon>Candidatus Fermentithermobacillaceae</taxon>
        <taxon>Candidatus Fermentithermobacillus</taxon>
    </lineage>
</organism>
<evidence type="ECO:0000256" key="3">
    <source>
        <dbReference type="ARBA" id="ARBA00023163"/>
    </source>
</evidence>
<dbReference type="InterPro" id="IPR000524">
    <property type="entry name" value="Tscrpt_reg_HTH_GntR"/>
</dbReference>
<dbReference type="GO" id="GO:0003677">
    <property type="term" value="F:DNA binding"/>
    <property type="evidence" value="ECO:0007669"/>
    <property type="project" value="UniProtKB-KW"/>
</dbReference>
<dbReference type="SMART" id="SM00345">
    <property type="entry name" value="HTH_GNTR"/>
    <property type="match status" value="1"/>
</dbReference>
<dbReference type="PROSITE" id="PS50949">
    <property type="entry name" value="HTH_GNTR"/>
    <property type="match status" value="1"/>
</dbReference>
<evidence type="ECO:0000256" key="2">
    <source>
        <dbReference type="ARBA" id="ARBA00023125"/>
    </source>
</evidence>
<reference evidence="5" key="1">
    <citation type="submission" date="2020-10" db="EMBL/GenBank/DDBJ databases">
        <authorList>
            <person name="Kadnikov V."/>
            <person name="Beletsky A.V."/>
            <person name="Mardanov A.V."/>
            <person name="Karnachuk O.V."/>
            <person name="Ravin N.V."/>
        </authorList>
    </citation>
    <scope>NUCLEOTIDE SEQUENCE</scope>
    <source>
        <strain evidence="5">Bu02</strain>
    </source>
</reference>
<dbReference type="GO" id="GO:0003700">
    <property type="term" value="F:DNA-binding transcription factor activity"/>
    <property type="evidence" value="ECO:0007669"/>
    <property type="project" value="InterPro"/>
</dbReference>
<dbReference type="InterPro" id="IPR036388">
    <property type="entry name" value="WH-like_DNA-bd_sf"/>
</dbReference>